<dbReference type="PANTHER" id="PTHR45398:SF1">
    <property type="entry name" value="ENZYME, PUTATIVE (JCVI)-RELATED"/>
    <property type="match status" value="1"/>
</dbReference>
<name>A0A9W5YET2_9FIRM</name>
<evidence type="ECO:0000259" key="1">
    <source>
        <dbReference type="Pfam" id="PF00668"/>
    </source>
</evidence>
<accession>A0A9W5YET2</accession>
<dbReference type="PANTHER" id="PTHR45398">
    <property type="match status" value="1"/>
</dbReference>
<dbReference type="InterPro" id="IPR001242">
    <property type="entry name" value="Condensation_dom"/>
</dbReference>
<feature type="domain" description="Condensation" evidence="1">
    <location>
        <begin position="13"/>
        <end position="435"/>
    </location>
</feature>
<reference evidence="2" key="1">
    <citation type="submission" date="2022-06" db="EMBL/GenBank/DDBJ databases">
        <title>Vallitalea longa sp. nov., an anaerobic bacterium isolated from marine sediment.</title>
        <authorList>
            <person name="Hirano S."/>
            <person name="Terahara T."/>
            <person name="Mori K."/>
            <person name="Hamada M."/>
            <person name="Matsumoto R."/>
            <person name="Kobayashi T."/>
        </authorList>
    </citation>
    <scope>NUCLEOTIDE SEQUENCE</scope>
    <source>
        <strain evidence="2">SH18-1</strain>
    </source>
</reference>
<protein>
    <recommendedName>
        <fullName evidence="1">Condensation domain-containing protein</fullName>
    </recommendedName>
</protein>
<sequence length="475" mass="56256">MMNPPKINKTNVEDILPITPMQRGMLFHLMINPSSFLYFEQMCYRLRGKIQVEVFREAWNHVAKSNELLRSLIRYKGLSKPILIVLKKYDIPVVFHNLADMDEKERERELSKIKSNDYLSRVDINVQPFRVTLCKMSEDEYEMIITTHHIIFDGWSNIILLKEFKDYYNTFYYNKKVIIHQKTRFKEYIKYLWKADKDKEKKFWKHYLRGYSIRNLNIKNNNYGLTDERGHFDYEVDAELATNIRKFARINNISIAVLLYSVWAIAQWEINKKSDIIIGISVSGRNVKLKGIENMVGLFINTIPFRLKFELDEELKGYLKRMNKAIIEIDEFQTTDLADIKKYGGYKPNTSLFNTIFVIQNYPFKNLNYETGNDIVDISLTTKEYETNIDLSIGVRVFSEDIKFELNYNKKVFEEQLINNLFDDYISKLEDIVSQDGYENTKIKNITCNCVNADKKSNKIDSIESARKVDFDEIF</sequence>
<dbReference type="Gene3D" id="3.30.559.10">
    <property type="entry name" value="Chloramphenicol acetyltransferase-like domain"/>
    <property type="match status" value="1"/>
</dbReference>
<gene>
    <name evidence="2" type="ORF">SH1V18_36700</name>
</gene>
<dbReference type="Proteomes" id="UP001144256">
    <property type="component" value="Unassembled WGS sequence"/>
</dbReference>
<organism evidence="2 3">
    <name type="scientific">Vallitalea longa</name>
    <dbReference type="NCBI Taxonomy" id="2936439"/>
    <lineage>
        <taxon>Bacteria</taxon>
        <taxon>Bacillati</taxon>
        <taxon>Bacillota</taxon>
        <taxon>Clostridia</taxon>
        <taxon>Lachnospirales</taxon>
        <taxon>Vallitaleaceae</taxon>
        <taxon>Vallitalea</taxon>
    </lineage>
</organism>
<keyword evidence="3" id="KW-1185">Reference proteome</keyword>
<dbReference type="GO" id="GO:0003824">
    <property type="term" value="F:catalytic activity"/>
    <property type="evidence" value="ECO:0007669"/>
    <property type="project" value="InterPro"/>
</dbReference>
<dbReference type="AlphaFoldDB" id="A0A9W5YET2"/>
<dbReference type="EMBL" id="BRLB01000014">
    <property type="protein sequence ID" value="GKX31190.1"/>
    <property type="molecule type" value="Genomic_DNA"/>
</dbReference>
<dbReference type="GO" id="GO:0008610">
    <property type="term" value="P:lipid biosynthetic process"/>
    <property type="evidence" value="ECO:0007669"/>
    <property type="project" value="UniProtKB-ARBA"/>
</dbReference>
<dbReference type="Gene3D" id="3.30.559.30">
    <property type="entry name" value="Nonribosomal peptide synthetase, condensation domain"/>
    <property type="match status" value="1"/>
</dbReference>
<comment type="caution">
    <text evidence="2">The sequence shown here is derived from an EMBL/GenBank/DDBJ whole genome shotgun (WGS) entry which is preliminary data.</text>
</comment>
<dbReference type="SUPFAM" id="SSF52777">
    <property type="entry name" value="CoA-dependent acyltransferases"/>
    <property type="match status" value="2"/>
</dbReference>
<evidence type="ECO:0000313" key="3">
    <source>
        <dbReference type="Proteomes" id="UP001144256"/>
    </source>
</evidence>
<dbReference type="InterPro" id="IPR023213">
    <property type="entry name" value="CAT-like_dom_sf"/>
</dbReference>
<dbReference type="Pfam" id="PF00668">
    <property type="entry name" value="Condensation"/>
    <property type="match status" value="1"/>
</dbReference>
<dbReference type="RefSeq" id="WP_281817991.1">
    <property type="nucleotide sequence ID" value="NZ_BRLB01000014.1"/>
</dbReference>
<evidence type="ECO:0000313" key="2">
    <source>
        <dbReference type="EMBL" id="GKX31190.1"/>
    </source>
</evidence>
<proteinExistence type="predicted"/>